<sequence length="280" mass="32631">MSIQKKCIQKEPPQYYRIGVFAQMNRVTIKTLRHYDEIGLLKPEFVDDTNGYRYYTSKQLPHLHQIIALKDIGFSLEEIHAILQGGNEQLYLQKKKHELLKEISHMTDRIASIESYLMKEDTRKPAHVVLKPLPAVTIAYMSVRLSGYAQLFDFMPAMGVEMENAECECVEPDYCFTMYCDEGYKENDIQVEICQAVVEEKPSHGDLKFKQLPPVEMAACVLHKGPYETLPQSYEAIVRYIEENGYEIIGYQRESYIDGIWNKDDPSLWLTEIQFPIRKR</sequence>
<dbReference type="Gene3D" id="3.20.80.10">
    <property type="entry name" value="Regulatory factor, effector binding domain"/>
    <property type="match status" value="1"/>
</dbReference>
<dbReference type="PANTHER" id="PTHR30204:SF69">
    <property type="entry name" value="MERR-FAMILY TRANSCRIPTIONAL REGULATOR"/>
    <property type="match status" value="1"/>
</dbReference>
<dbReference type="Gene3D" id="1.10.1660.10">
    <property type="match status" value="1"/>
</dbReference>
<accession>A0A7G9GT91</accession>
<dbReference type="InterPro" id="IPR000551">
    <property type="entry name" value="MerR-type_HTH_dom"/>
</dbReference>
<dbReference type="InterPro" id="IPR010499">
    <property type="entry name" value="AraC_E-bd"/>
</dbReference>
<keyword evidence="2" id="KW-0805">Transcription regulation</keyword>
<dbReference type="InterPro" id="IPR011256">
    <property type="entry name" value="Reg_factor_effector_dom_sf"/>
</dbReference>
<dbReference type="KEGG" id="ehn:H9Q80_08825"/>
<proteinExistence type="predicted"/>
<evidence type="ECO:0000256" key="2">
    <source>
        <dbReference type="ARBA" id="ARBA00023015"/>
    </source>
</evidence>
<dbReference type="PROSITE" id="PS50937">
    <property type="entry name" value="HTH_MERR_2"/>
    <property type="match status" value="1"/>
</dbReference>
<dbReference type="SMART" id="SM00422">
    <property type="entry name" value="HTH_MERR"/>
    <property type="match status" value="1"/>
</dbReference>
<gene>
    <name evidence="6" type="ORF">H9Q80_08825</name>
</gene>
<keyword evidence="3" id="KW-0238">DNA-binding</keyword>
<reference evidence="6 7" key="1">
    <citation type="submission" date="2020-08" db="EMBL/GenBank/DDBJ databases">
        <authorList>
            <person name="Liu C."/>
            <person name="Sun Q."/>
        </authorList>
    </citation>
    <scope>NUCLEOTIDE SEQUENCE [LARGE SCALE GENOMIC DNA]</scope>
    <source>
        <strain evidence="6 7">NSJ-61</strain>
    </source>
</reference>
<dbReference type="Pfam" id="PF06445">
    <property type="entry name" value="GyrI-like"/>
    <property type="match status" value="1"/>
</dbReference>
<dbReference type="SUPFAM" id="SSF46955">
    <property type="entry name" value="Putative DNA-binding domain"/>
    <property type="match status" value="1"/>
</dbReference>
<protein>
    <submittedName>
        <fullName evidence="6">MerR family transcriptional regulator</fullName>
    </submittedName>
</protein>
<dbReference type="PANTHER" id="PTHR30204">
    <property type="entry name" value="REDOX-CYCLING DRUG-SENSING TRANSCRIPTIONAL ACTIVATOR SOXR"/>
    <property type="match status" value="1"/>
</dbReference>
<dbReference type="GO" id="GO:0003677">
    <property type="term" value="F:DNA binding"/>
    <property type="evidence" value="ECO:0007669"/>
    <property type="project" value="UniProtKB-KW"/>
</dbReference>
<evidence type="ECO:0000313" key="6">
    <source>
        <dbReference type="EMBL" id="QNM14023.1"/>
    </source>
</evidence>
<evidence type="ECO:0000256" key="3">
    <source>
        <dbReference type="ARBA" id="ARBA00023125"/>
    </source>
</evidence>
<evidence type="ECO:0000256" key="4">
    <source>
        <dbReference type="ARBA" id="ARBA00023163"/>
    </source>
</evidence>
<dbReference type="CDD" id="cd01107">
    <property type="entry name" value="HTH_BmrR"/>
    <property type="match status" value="1"/>
</dbReference>
<evidence type="ECO:0000256" key="1">
    <source>
        <dbReference type="ARBA" id="ARBA00022491"/>
    </source>
</evidence>
<dbReference type="InterPro" id="IPR029442">
    <property type="entry name" value="GyrI-like"/>
</dbReference>
<evidence type="ECO:0000313" key="7">
    <source>
        <dbReference type="Proteomes" id="UP000515856"/>
    </source>
</evidence>
<evidence type="ECO:0000259" key="5">
    <source>
        <dbReference type="PROSITE" id="PS50937"/>
    </source>
</evidence>
<dbReference type="AlphaFoldDB" id="A0A7G9GT91"/>
<dbReference type="InterPro" id="IPR047057">
    <property type="entry name" value="MerR_fam"/>
</dbReference>
<name>A0A7G9GT91_9FIRM</name>
<dbReference type="GO" id="GO:0003700">
    <property type="term" value="F:DNA-binding transcription factor activity"/>
    <property type="evidence" value="ECO:0007669"/>
    <property type="project" value="InterPro"/>
</dbReference>
<dbReference type="InterPro" id="IPR009061">
    <property type="entry name" value="DNA-bd_dom_put_sf"/>
</dbReference>
<dbReference type="RefSeq" id="WP_117518349.1">
    <property type="nucleotide sequence ID" value="NZ_CP060636.1"/>
</dbReference>
<dbReference type="SMART" id="SM00871">
    <property type="entry name" value="AraC_E_bind"/>
    <property type="match status" value="1"/>
</dbReference>
<keyword evidence="7" id="KW-1185">Reference proteome</keyword>
<dbReference type="Pfam" id="PF13411">
    <property type="entry name" value="MerR_1"/>
    <property type="match status" value="1"/>
</dbReference>
<feature type="domain" description="HTH merR-type" evidence="5">
    <location>
        <begin position="15"/>
        <end position="85"/>
    </location>
</feature>
<keyword evidence="4" id="KW-0804">Transcription</keyword>
<keyword evidence="1" id="KW-0678">Repressor</keyword>
<dbReference type="SUPFAM" id="SSF55136">
    <property type="entry name" value="Probable bacterial effector-binding domain"/>
    <property type="match status" value="1"/>
</dbReference>
<dbReference type="EMBL" id="CP060636">
    <property type="protein sequence ID" value="QNM14023.1"/>
    <property type="molecule type" value="Genomic_DNA"/>
</dbReference>
<dbReference type="Proteomes" id="UP000515856">
    <property type="component" value="Chromosome"/>
</dbReference>
<organism evidence="6 7">
    <name type="scientific">[Eubacterium] hominis</name>
    <dbReference type="NCBI Taxonomy" id="2764325"/>
    <lineage>
        <taxon>Bacteria</taxon>
        <taxon>Bacillati</taxon>
        <taxon>Bacillota</taxon>
        <taxon>Erysipelotrichia</taxon>
        <taxon>Erysipelotrichales</taxon>
        <taxon>Erysipelotrichaceae</taxon>
        <taxon>Amedibacillus</taxon>
    </lineage>
</organism>